<comment type="caution">
    <text evidence="3">The sequence shown here is derived from an EMBL/GenBank/DDBJ whole genome shotgun (WGS) entry which is preliminary data.</text>
</comment>
<feature type="domain" description="Peptidase S1" evidence="2">
    <location>
        <begin position="312"/>
        <end position="375"/>
    </location>
</feature>
<dbReference type="AlphaFoldDB" id="A0AAV8VGE5"/>
<sequence>MPAIYISKYNRFVDNVIGRINRILGKSYDPVRVKLQTNQKNTKQGNNNKNKINKGKKKNSNRKSGHRGVEKMSNKMGELEVARASNEIKDTTRTTESESREPAFILISKNGPDTEHQTVKPAVVPISQNRATTPVRQNNKNKKKNTIRNGSTSNKNTANKNNNKTKQQQTNNNNNNNNNKNKQRPRATLFGLSSIRRDGDVTVNMMSDHTTVKTNFILGPLTLRVERDVGKGARREIKSATATTEEMYGRLNLRIVHGGAATLHSIRVLQPKQVRVDSPDNHDKTREYIWKRSAHIASVVSKQLAAAAKADFVVVVLGAHDLTTTETTQQRINTTNILVHENYTDYTEYDIAVINTAIPIAVQLTPSVQRVKLAPTPLQRPAMPVAPPTSPDGGKRTTNRILRRC</sequence>
<feature type="compositionally biased region" description="Low complexity" evidence="1">
    <location>
        <begin position="37"/>
        <end position="50"/>
    </location>
</feature>
<feature type="compositionally biased region" description="Basic residues" evidence="1">
    <location>
        <begin position="51"/>
        <end position="66"/>
    </location>
</feature>
<feature type="region of interest" description="Disordered" evidence="1">
    <location>
        <begin position="379"/>
        <end position="405"/>
    </location>
</feature>
<dbReference type="InterPro" id="IPR009003">
    <property type="entry name" value="Peptidase_S1_PA"/>
</dbReference>
<feature type="compositionally biased region" description="Polar residues" evidence="1">
    <location>
        <begin position="126"/>
        <end position="137"/>
    </location>
</feature>
<dbReference type="InterPro" id="IPR043504">
    <property type="entry name" value="Peptidase_S1_PA_chymotrypsin"/>
</dbReference>
<proteinExistence type="predicted"/>
<dbReference type="SUPFAM" id="SSF50494">
    <property type="entry name" value="Trypsin-like serine proteases"/>
    <property type="match status" value="1"/>
</dbReference>
<gene>
    <name evidence="3" type="ORF">NQ315_016162</name>
</gene>
<dbReference type="Proteomes" id="UP001159042">
    <property type="component" value="Unassembled WGS sequence"/>
</dbReference>
<protein>
    <recommendedName>
        <fullName evidence="2">Peptidase S1 domain-containing protein</fullName>
    </recommendedName>
</protein>
<dbReference type="InterPro" id="IPR001254">
    <property type="entry name" value="Trypsin_dom"/>
</dbReference>
<accession>A0AAV8VGE5</accession>
<reference evidence="3 4" key="1">
    <citation type="journal article" date="2023" name="Insect Mol. Biol.">
        <title>Genome sequencing provides insights into the evolution of gene families encoding plant cell wall-degrading enzymes in longhorned beetles.</title>
        <authorList>
            <person name="Shin N.R."/>
            <person name="Okamura Y."/>
            <person name="Kirsch R."/>
            <person name="Pauchet Y."/>
        </authorList>
    </citation>
    <scope>NUCLEOTIDE SEQUENCE [LARGE SCALE GENOMIC DNA]</scope>
    <source>
        <strain evidence="3">EAD_L_NR</strain>
    </source>
</reference>
<evidence type="ECO:0000313" key="4">
    <source>
        <dbReference type="Proteomes" id="UP001159042"/>
    </source>
</evidence>
<feature type="region of interest" description="Disordered" evidence="1">
    <location>
        <begin position="37"/>
        <end position="187"/>
    </location>
</feature>
<feature type="compositionally biased region" description="Low complexity" evidence="1">
    <location>
        <begin position="154"/>
        <end position="180"/>
    </location>
</feature>
<evidence type="ECO:0000259" key="2">
    <source>
        <dbReference type="Pfam" id="PF00089"/>
    </source>
</evidence>
<evidence type="ECO:0000313" key="3">
    <source>
        <dbReference type="EMBL" id="KAJ8913219.1"/>
    </source>
</evidence>
<dbReference type="GO" id="GO:0006508">
    <property type="term" value="P:proteolysis"/>
    <property type="evidence" value="ECO:0007669"/>
    <property type="project" value="InterPro"/>
</dbReference>
<dbReference type="GO" id="GO:0004252">
    <property type="term" value="F:serine-type endopeptidase activity"/>
    <property type="evidence" value="ECO:0007669"/>
    <property type="project" value="InterPro"/>
</dbReference>
<organism evidence="3 4">
    <name type="scientific">Exocentrus adspersus</name>
    <dbReference type="NCBI Taxonomy" id="1586481"/>
    <lineage>
        <taxon>Eukaryota</taxon>
        <taxon>Metazoa</taxon>
        <taxon>Ecdysozoa</taxon>
        <taxon>Arthropoda</taxon>
        <taxon>Hexapoda</taxon>
        <taxon>Insecta</taxon>
        <taxon>Pterygota</taxon>
        <taxon>Neoptera</taxon>
        <taxon>Endopterygota</taxon>
        <taxon>Coleoptera</taxon>
        <taxon>Polyphaga</taxon>
        <taxon>Cucujiformia</taxon>
        <taxon>Chrysomeloidea</taxon>
        <taxon>Cerambycidae</taxon>
        <taxon>Lamiinae</taxon>
        <taxon>Acanthocinini</taxon>
        <taxon>Exocentrus</taxon>
    </lineage>
</organism>
<feature type="compositionally biased region" description="Basic and acidic residues" evidence="1">
    <location>
        <begin position="67"/>
        <end position="101"/>
    </location>
</feature>
<evidence type="ECO:0000256" key="1">
    <source>
        <dbReference type="SAM" id="MobiDB-lite"/>
    </source>
</evidence>
<dbReference type="Pfam" id="PF00089">
    <property type="entry name" value="Trypsin"/>
    <property type="match status" value="1"/>
</dbReference>
<dbReference type="EMBL" id="JANEYG010000099">
    <property type="protein sequence ID" value="KAJ8913219.1"/>
    <property type="molecule type" value="Genomic_DNA"/>
</dbReference>
<keyword evidence="4" id="KW-1185">Reference proteome</keyword>
<name>A0AAV8VGE5_9CUCU</name>
<dbReference type="Gene3D" id="2.40.10.10">
    <property type="entry name" value="Trypsin-like serine proteases"/>
    <property type="match status" value="1"/>
</dbReference>